<dbReference type="Gene3D" id="3.40.190.10">
    <property type="entry name" value="Periplasmic binding protein-like II"/>
    <property type="match status" value="2"/>
</dbReference>
<dbReference type="InterPro" id="IPR006059">
    <property type="entry name" value="SBP"/>
</dbReference>
<evidence type="ECO:0000256" key="1">
    <source>
        <dbReference type="ARBA" id="ARBA00008520"/>
    </source>
</evidence>
<evidence type="ECO:0000256" key="2">
    <source>
        <dbReference type="ARBA" id="ARBA00022448"/>
    </source>
</evidence>
<protein>
    <recommendedName>
        <fullName evidence="6">ABC transporter substrate-binding protein</fullName>
    </recommendedName>
</protein>
<reference evidence="5" key="1">
    <citation type="submission" date="2016-05" db="EMBL/GenBank/DDBJ databases">
        <title>Paenibacillus oryzae. sp. nov., isolated from the rice root.</title>
        <authorList>
            <person name="Zhang J."/>
            <person name="Zhang X."/>
        </authorList>
    </citation>
    <scope>NUCLEOTIDE SEQUENCE [LARGE SCALE GENOMIC DNA]</scope>
    <source>
        <strain evidence="5">KCTC13222</strain>
    </source>
</reference>
<keyword evidence="3" id="KW-0732">Signal</keyword>
<dbReference type="InterPro" id="IPR050490">
    <property type="entry name" value="Bact_solute-bd_prot1"/>
</dbReference>
<proteinExistence type="inferred from homology"/>
<comment type="similarity">
    <text evidence="1">Belongs to the bacterial solute-binding protein 1 family.</text>
</comment>
<evidence type="ECO:0000313" key="4">
    <source>
        <dbReference type="EMBL" id="OCT15084.1"/>
    </source>
</evidence>
<keyword evidence="2" id="KW-0813">Transport</keyword>
<name>A0A1C1A3E9_9BACL</name>
<dbReference type="Proteomes" id="UP000093309">
    <property type="component" value="Unassembled WGS sequence"/>
</dbReference>
<dbReference type="AlphaFoldDB" id="A0A1C1A3E9"/>
<dbReference type="Pfam" id="PF01547">
    <property type="entry name" value="SBP_bac_1"/>
    <property type="match status" value="1"/>
</dbReference>
<dbReference type="InterPro" id="IPR006061">
    <property type="entry name" value="SBP_1_CS"/>
</dbReference>
<dbReference type="GO" id="GO:0055085">
    <property type="term" value="P:transmembrane transport"/>
    <property type="evidence" value="ECO:0007669"/>
    <property type="project" value="InterPro"/>
</dbReference>
<organism evidence="4 5">
    <name type="scientific">Paenibacillus pectinilyticus</name>
    <dbReference type="NCBI Taxonomy" id="512399"/>
    <lineage>
        <taxon>Bacteria</taxon>
        <taxon>Bacillati</taxon>
        <taxon>Bacillota</taxon>
        <taxon>Bacilli</taxon>
        <taxon>Bacillales</taxon>
        <taxon>Paenibacillaceae</taxon>
        <taxon>Paenibacillus</taxon>
    </lineage>
</organism>
<comment type="caution">
    <text evidence="4">The sequence shown here is derived from an EMBL/GenBank/DDBJ whole genome shotgun (WGS) entry which is preliminary data.</text>
</comment>
<dbReference type="SUPFAM" id="SSF53850">
    <property type="entry name" value="Periplasmic binding protein-like II"/>
    <property type="match status" value="1"/>
</dbReference>
<evidence type="ECO:0008006" key="6">
    <source>
        <dbReference type="Google" id="ProtNLM"/>
    </source>
</evidence>
<gene>
    <name evidence="4" type="ORF">A8709_13305</name>
</gene>
<dbReference type="EMBL" id="LYPC01000014">
    <property type="protein sequence ID" value="OCT15084.1"/>
    <property type="molecule type" value="Genomic_DNA"/>
</dbReference>
<sequence length="432" mass="48629">MNIKRKIINCCLLIVLLLSGCEQRPSVSETQLNPDEKPIVLTMYHWMGTEAGTAVTRINELFHKEYPNISIQYENAPVDQYQGVIKTRFVSGDAPDLIGVFPGTWKDPFVKSGYLMDLTDSTWSAKLEDKARSTMMTGGKLYAMPVDQNAIGVIYNKKVFKDLKLTIPKSWDEFLEMCEAIKVSGLTPLALGTKDMWVTQIIPLAMAPSAIYHDQPDFDRSMYQGKSSFSRSAWSKMLKDYGELNKRGFFNKGTLGVTYDQMIHLFATEKTAMMIMGTWALKPIQLENPDLEVGMFPLPYTDKGKDAWVSSGVSIGIGASSTTKYPDAVKKYLEFWAKPEINAMFLKEANAFTTFKDVDVELNPAQKEIASYLSNGTYSFLDQKWPPGVQDTLFQGIQNLLINSENSPIQEILKNLDEVFNKNKSSIEVIPE</sequence>
<accession>A0A1C1A3E9</accession>
<dbReference type="PROSITE" id="PS51257">
    <property type="entry name" value="PROKAR_LIPOPROTEIN"/>
    <property type="match status" value="1"/>
</dbReference>
<dbReference type="OrthoDB" id="9798191at2"/>
<dbReference type="PROSITE" id="PS01037">
    <property type="entry name" value="SBP_BACTERIAL_1"/>
    <property type="match status" value="1"/>
</dbReference>
<dbReference type="PANTHER" id="PTHR43649">
    <property type="entry name" value="ARABINOSE-BINDING PROTEIN-RELATED"/>
    <property type="match status" value="1"/>
</dbReference>
<dbReference type="RefSeq" id="WP_065851994.1">
    <property type="nucleotide sequence ID" value="NZ_LYPC01000014.1"/>
</dbReference>
<evidence type="ECO:0000313" key="5">
    <source>
        <dbReference type="Proteomes" id="UP000093309"/>
    </source>
</evidence>
<dbReference type="STRING" id="512399.A8709_13305"/>
<keyword evidence="5" id="KW-1185">Reference proteome</keyword>
<evidence type="ECO:0000256" key="3">
    <source>
        <dbReference type="ARBA" id="ARBA00022729"/>
    </source>
</evidence>